<reference evidence="1 2" key="1">
    <citation type="submission" date="2013-03" db="EMBL/GenBank/DDBJ databases">
        <title>The Genome Sequence of Exophiala aquamarina CBS 119918.</title>
        <authorList>
            <consortium name="The Broad Institute Genomics Platform"/>
            <person name="Cuomo C."/>
            <person name="de Hoog S."/>
            <person name="Gorbushina A."/>
            <person name="Walker B."/>
            <person name="Young S.K."/>
            <person name="Zeng Q."/>
            <person name="Gargeya S."/>
            <person name="Fitzgerald M."/>
            <person name="Haas B."/>
            <person name="Abouelleil A."/>
            <person name="Allen A.W."/>
            <person name="Alvarado L."/>
            <person name="Arachchi H.M."/>
            <person name="Berlin A.M."/>
            <person name="Chapman S.B."/>
            <person name="Gainer-Dewar J."/>
            <person name="Goldberg J."/>
            <person name="Griggs A."/>
            <person name="Gujja S."/>
            <person name="Hansen M."/>
            <person name="Howarth C."/>
            <person name="Imamovic A."/>
            <person name="Ireland A."/>
            <person name="Larimer J."/>
            <person name="McCowan C."/>
            <person name="Murphy C."/>
            <person name="Pearson M."/>
            <person name="Poon T.W."/>
            <person name="Priest M."/>
            <person name="Roberts A."/>
            <person name="Saif S."/>
            <person name="Shea T."/>
            <person name="Sisk P."/>
            <person name="Sykes S."/>
            <person name="Wortman J."/>
            <person name="Nusbaum C."/>
            <person name="Birren B."/>
        </authorList>
    </citation>
    <scope>NUCLEOTIDE SEQUENCE [LARGE SCALE GENOMIC DNA]</scope>
    <source>
        <strain evidence="1 2">CBS 119918</strain>
    </source>
</reference>
<organism evidence="1 2">
    <name type="scientific">Exophiala aquamarina CBS 119918</name>
    <dbReference type="NCBI Taxonomy" id="1182545"/>
    <lineage>
        <taxon>Eukaryota</taxon>
        <taxon>Fungi</taxon>
        <taxon>Dikarya</taxon>
        <taxon>Ascomycota</taxon>
        <taxon>Pezizomycotina</taxon>
        <taxon>Eurotiomycetes</taxon>
        <taxon>Chaetothyriomycetidae</taxon>
        <taxon>Chaetothyriales</taxon>
        <taxon>Herpotrichiellaceae</taxon>
        <taxon>Exophiala</taxon>
    </lineage>
</organism>
<protein>
    <submittedName>
        <fullName evidence="1">Uncharacterized protein</fullName>
    </submittedName>
</protein>
<name>A0A072PCC5_9EURO</name>
<comment type="caution">
    <text evidence="1">The sequence shown here is derived from an EMBL/GenBank/DDBJ whole genome shotgun (WGS) entry which is preliminary data.</text>
</comment>
<dbReference type="Proteomes" id="UP000027920">
    <property type="component" value="Unassembled WGS sequence"/>
</dbReference>
<accession>A0A072PCC5</accession>
<evidence type="ECO:0000313" key="1">
    <source>
        <dbReference type="EMBL" id="KEF56943.1"/>
    </source>
</evidence>
<dbReference type="HOGENOM" id="CLU_009555_1_0_1"/>
<dbReference type="OrthoDB" id="5327538at2759"/>
<dbReference type="RefSeq" id="XP_013259533.1">
    <property type="nucleotide sequence ID" value="XM_013404079.1"/>
</dbReference>
<dbReference type="AlphaFoldDB" id="A0A072PCC5"/>
<sequence length="469" mass="53300">MSSLAFANMWRTDLIRQGVLSQVQQDDLRTLRLVGKDFARNVAPVLFRSITVHFSTTTFTRRARMSALDRIGIHVRELVFSMPHHVDTFLHPLLIPGTLEEVKFIYEPRLSMSRPASSSSSTTSSCYSSCSSTSSSKYGSWEMNDLLVKHYPPLFHAATDVDSFFRAFIAMPNLRHLHISCPGQPSGQRYRRDIVDYALVSLRLAIETTNPTQLESLELAPIHPGAMLHLRPQTSIGSSPASTRVWKRIKTLRIEMDSFEYGRDQPSDHLKILHSYLGSLRSLENLKFQWQGAKGPCPLSLHIEPCTSRPTSLDCSNACPDSSTKSAFRPLKFRLLKTMHLTNASLDADQASAFIMSHRKVLHEFEFEKCHLRSGTWDDALAPLTSRIPKTAAWKGQKLEQEEVMNVPIMLSPVDEKTELIDCVHEPLWDDVFRKSRHLQALRKVSSRTKDMVPQQVKKLLRSARVAWH</sequence>
<evidence type="ECO:0000313" key="2">
    <source>
        <dbReference type="Proteomes" id="UP000027920"/>
    </source>
</evidence>
<dbReference type="VEuPathDB" id="FungiDB:A1O9_07133"/>
<dbReference type="EMBL" id="AMGV01000005">
    <property type="protein sequence ID" value="KEF56943.1"/>
    <property type="molecule type" value="Genomic_DNA"/>
</dbReference>
<proteinExistence type="predicted"/>
<dbReference type="GeneID" id="25282047"/>
<gene>
    <name evidence="1" type="ORF">A1O9_07133</name>
</gene>
<keyword evidence="2" id="KW-1185">Reference proteome</keyword>
<dbReference type="STRING" id="1182545.A0A072PCC5"/>